<dbReference type="Gene3D" id="3.30.310.70">
    <property type="entry name" value="TT1751-like domain"/>
    <property type="match status" value="1"/>
</dbReference>
<dbReference type="CDD" id="cd14797">
    <property type="entry name" value="DUF302"/>
    <property type="match status" value="1"/>
</dbReference>
<evidence type="ECO:0000313" key="2">
    <source>
        <dbReference type="EMBL" id="MDO8105866.1"/>
    </source>
</evidence>
<dbReference type="Pfam" id="PF03625">
    <property type="entry name" value="DUF302"/>
    <property type="match status" value="1"/>
</dbReference>
<proteinExistence type="predicted"/>
<sequence>MQFERTVDVALPFEDAVTRTREALASQGFGILTEIDMEATLRAKRQVEIGPYVILGACNPALAEGAVTADPRIGVLLPCSVVVRATGPDSCQVHVFDPALISTVTDVDGLTDYADEAGARIGRALAELAEA</sequence>
<dbReference type="SUPFAM" id="SSF103247">
    <property type="entry name" value="TT1751-like"/>
    <property type="match status" value="1"/>
</dbReference>
<accession>A0ABT9D987</accession>
<dbReference type="PANTHER" id="PTHR38342:SF1">
    <property type="entry name" value="SLR5037 PROTEIN"/>
    <property type="match status" value="1"/>
</dbReference>
<protein>
    <submittedName>
        <fullName evidence="2">DUF302 domain-containing protein</fullName>
    </submittedName>
</protein>
<feature type="domain" description="DUF302" evidence="1">
    <location>
        <begin position="35"/>
        <end position="98"/>
    </location>
</feature>
<keyword evidence="3" id="KW-1185">Reference proteome</keyword>
<dbReference type="Proteomes" id="UP001232536">
    <property type="component" value="Unassembled WGS sequence"/>
</dbReference>
<dbReference type="InterPro" id="IPR035923">
    <property type="entry name" value="TT1751-like_sf"/>
</dbReference>
<evidence type="ECO:0000313" key="3">
    <source>
        <dbReference type="Proteomes" id="UP001232536"/>
    </source>
</evidence>
<reference evidence="2 3" key="1">
    <citation type="submission" date="2023-07" db="EMBL/GenBank/DDBJ databases">
        <title>Description of novel actinomycetes strains, isolated from tidal flat sediment.</title>
        <authorList>
            <person name="Lu C."/>
        </authorList>
    </citation>
    <scope>NUCLEOTIDE SEQUENCE [LARGE SCALE GENOMIC DNA]</scope>
    <source>
        <strain evidence="2 3">SYSU T00b441</strain>
    </source>
</reference>
<dbReference type="PANTHER" id="PTHR38342">
    <property type="entry name" value="SLR5037 PROTEIN"/>
    <property type="match status" value="1"/>
</dbReference>
<comment type="caution">
    <text evidence="2">The sequence shown here is derived from an EMBL/GenBank/DDBJ whole genome shotgun (WGS) entry which is preliminary data.</text>
</comment>
<gene>
    <name evidence="2" type="ORF">Q6348_01485</name>
</gene>
<name>A0ABT9D987_9CELL</name>
<organism evidence="2 3">
    <name type="scientific">Actinotalea lenta</name>
    <dbReference type="NCBI Taxonomy" id="3064654"/>
    <lineage>
        <taxon>Bacteria</taxon>
        <taxon>Bacillati</taxon>
        <taxon>Actinomycetota</taxon>
        <taxon>Actinomycetes</taxon>
        <taxon>Micrococcales</taxon>
        <taxon>Cellulomonadaceae</taxon>
        <taxon>Actinotalea</taxon>
    </lineage>
</organism>
<dbReference type="InterPro" id="IPR005180">
    <property type="entry name" value="DUF302"/>
</dbReference>
<dbReference type="EMBL" id="JAUQYP010000001">
    <property type="protein sequence ID" value="MDO8105866.1"/>
    <property type="molecule type" value="Genomic_DNA"/>
</dbReference>
<dbReference type="InterPro" id="IPR016796">
    <property type="entry name" value="UCP021774"/>
</dbReference>
<dbReference type="RefSeq" id="WP_304599567.1">
    <property type="nucleotide sequence ID" value="NZ_JAUQYO010000004.1"/>
</dbReference>
<dbReference type="PIRSF" id="PIRSF021774">
    <property type="entry name" value="UCP021774"/>
    <property type="match status" value="1"/>
</dbReference>
<evidence type="ECO:0000259" key="1">
    <source>
        <dbReference type="Pfam" id="PF03625"/>
    </source>
</evidence>